<dbReference type="Proteomes" id="UP000465241">
    <property type="component" value="Unassembled WGS sequence"/>
</dbReference>
<evidence type="ECO:0000313" key="3">
    <source>
        <dbReference type="Proteomes" id="UP000465241"/>
    </source>
</evidence>
<evidence type="ECO:0000313" key="2">
    <source>
        <dbReference type="EMBL" id="GFG61134.1"/>
    </source>
</evidence>
<proteinExistence type="predicted"/>
<feature type="compositionally biased region" description="Basic residues" evidence="1">
    <location>
        <begin position="10"/>
        <end position="20"/>
    </location>
</feature>
<dbReference type="EMBL" id="BLKT01000003">
    <property type="protein sequence ID" value="GFG61134.1"/>
    <property type="molecule type" value="Genomic_DNA"/>
</dbReference>
<comment type="caution">
    <text evidence="2">The sequence shown here is derived from an EMBL/GenBank/DDBJ whole genome shotgun (WGS) entry which is preliminary data.</text>
</comment>
<dbReference type="AlphaFoldDB" id="A0A7I9WTV4"/>
<name>A0A7I9WTV4_9MYCO</name>
<evidence type="ECO:0000256" key="1">
    <source>
        <dbReference type="SAM" id="MobiDB-lite"/>
    </source>
</evidence>
<feature type="region of interest" description="Disordered" evidence="1">
    <location>
        <begin position="1"/>
        <end position="27"/>
    </location>
</feature>
<accession>A0A7I9WTV4</accession>
<keyword evidence="3" id="KW-1185">Reference proteome</keyword>
<gene>
    <name evidence="2" type="ORF">MMUR_52700</name>
</gene>
<protein>
    <submittedName>
        <fullName evidence="2">Uncharacterized protein</fullName>
    </submittedName>
</protein>
<organism evidence="2 3">
    <name type="scientific">Mycolicibacterium murale</name>
    <dbReference type="NCBI Taxonomy" id="182220"/>
    <lineage>
        <taxon>Bacteria</taxon>
        <taxon>Bacillati</taxon>
        <taxon>Actinomycetota</taxon>
        <taxon>Actinomycetes</taxon>
        <taxon>Mycobacteriales</taxon>
        <taxon>Mycobacteriaceae</taxon>
        <taxon>Mycolicibacterium</taxon>
    </lineage>
</organism>
<reference evidence="2 3" key="1">
    <citation type="journal article" date="2019" name="Emerg. Microbes Infect.">
        <title>Comprehensive subspecies identification of 175 nontuberculous mycobacteria species based on 7547 genomic profiles.</title>
        <authorList>
            <person name="Matsumoto Y."/>
            <person name="Kinjo T."/>
            <person name="Motooka D."/>
            <person name="Nabeya D."/>
            <person name="Jung N."/>
            <person name="Uechi K."/>
            <person name="Horii T."/>
            <person name="Iida T."/>
            <person name="Fujita J."/>
            <person name="Nakamura S."/>
        </authorList>
    </citation>
    <scope>NUCLEOTIDE SEQUENCE [LARGE SCALE GENOMIC DNA]</scope>
    <source>
        <strain evidence="2 3">JCM 13392</strain>
    </source>
</reference>
<sequence>MQAVQQPSAHRARRGGHGLGHHLTAEHPYAGDVVDGLRAPITGSTQILDVEQVQNILQ</sequence>